<proteinExistence type="predicted"/>
<dbReference type="GO" id="GO:0022857">
    <property type="term" value="F:transmembrane transporter activity"/>
    <property type="evidence" value="ECO:0007669"/>
    <property type="project" value="TreeGrafter"/>
</dbReference>
<keyword evidence="5 6" id="KW-0472">Membrane</keyword>
<evidence type="ECO:0000259" key="8">
    <source>
        <dbReference type="Pfam" id="PF12704"/>
    </source>
</evidence>
<feature type="transmembrane region" description="Helical" evidence="6">
    <location>
        <begin position="679"/>
        <end position="699"/>
    </location>
</feature>
<evidence type="ECO:0000256" key="6">
    <source>
        <dbReference type="SAM" id="Phobius"/>
    </source>
</evidence>
<protein>
    <submittedName>
        <fullName evidence="9">FtsX-like permease family protein</fullName>
    </submittedName>
</protein>
<name>A0A5N1J6F0_9BACT</name>
<evidence type="ECO:0000259" key="7">
    <source>
        <dbReference type="Pfam" id="PF02687"/>
    </source>
</evidence>
<dbReference type="InterPro" id="IPR050250">
    <property type="entry name" value="Macrolide_Exporter_MacB"/>
</dbReference>
<accession>A0A5N1J6F0</accession>
<evidence type="ECO:0000256" key="2">
    <source>
        <dbReference type="ARBA" id="ARBA00022475"/>
    </source>
</evidence>
<comment type="subcellular location">
    <subcellularLocation>
        <location evidence="1">Cell membrane</location>
        <topology evidence="1">Multi-pass membrane protein</topology>
    </subcellularLocation>
</comment>
<evidence type="ECO:0000256" key="1">
    <source>
        <dbReference type="ARBA" id="ARBA00004651"/>
    </source>
</evidence>
<evidence type="ECO:0000313" key="10">
    <source>
        <dbReference type="Proteomes" id="UP000326570"/>
    </source>
</evidence>
<dbReference type="PROSITE" id="PS51257">
    <property type="entry name" value="PROKAR_LIPOPROTEIN"/>
    <property type="match status" value="1"/>
</dbReference>
<comment type="caution">
    <text evidence="9">The sequence shown here is derived from an EMBL/GenBank/DDBJ whole genome shotgun (WGS) entry which is preliminary data.</text>
</comment>
<feature type="domain" description="ABC3 transporter permease C-terminal" evidence="7">
    <location>
        <begin position="291"/>
        <end position="407"/>
    </location>
</feature>
<feature type="transmembrane region" description="Helical" evidence="6">
    <location>
        <begin position="766"/>
        <end position="788"/>
    </location>
</feature>
<sequence>MLKNYFKTAYRNLMRHKFYSAITMLGLATGIACFLLIFLFIQDEVRYDRFHTKADRIYRLISKLDSEEGQGEESSSASLPVAKALQTDYPHLIEATVRFFNFQQPTLTLERGEKKLNEKHLFFADSTVFKVFDFPLAKGNPAEALSQPNTIVLSQELAEKYFGNEDPMNQVLKFEGLFELKVTGVLAPLKHPTHIPFEGLIAFRTAYKMAPHLDRNWVWNPAWTYVLLKDGASPQELEAQFPEFVKKYYPEFIQPQITQYLQPLKDIHLHSDLDYEMQPNGDINNLFIFGVIGIFILVIACINFMNLATARASGRAKEVGIRKVSGAYRSQLIGQFLAEAVLLSFFAVLLALALVEVLLPLFSGISGKALDFDLLTNPALLTGLIGIGLLTGLASGLYPAFFLSAFEPVKVLKGQAAKTGSGSAALRKGLVVLQFAISLGLIIGTFVVNRQLEYMRSVNLGFNKEQVLVLPLRPPLVSKTEAIKNELLTGKGVVSVTHMNEILGESHNTHEVNYEGMQRGKWIYFPALMVGEDFVKTFGLEIIAGRDFSRAHPSDDSLGILINEAMVKHLGWGTPEQALGKRFSTAGSNEKVIGVVKDFNFVSVANTIGPFALDIPKKRMGGFFTKYLALRVSPANFDATVAHIEKVWGKFSPQYPLEYFFLDQRLDQQYKTQENLGKLVGYFSILAIMIACLGLFALASFTAEQRTKEIGIRKVMGASVQSIVYLLTKDFVKLVFLAAIIAFPVAYFGTYRWLENFAYRIQVPVWVFALAGVLGLLIAVLTVSYQAIKAAYTNPVKSLKWE</sequence>
<organism evidence="9 10">
    <name type="scientific">Adhaeribacter soli</name>
    <dbReference type="NCBI Taxonomy" id="2607655"/>
    <lineage>
        <taxon>Bacteria</taxon>
        <taxon>Pseudomonadati</taxon>
        <taxon>Bacteroidota</taxon>
        <taxon>Cytophagia</taxon>
        <taxon>Cytophagales</taxon>
        <taxon>Hymenobacteraceae</taxon>
        <taxon>Adhaeribacter</taxon>
    </lineage>
</organism>
<reference evidence="9 10" key="1">
    <citation type="submission" date="2019-09" db="EMBL/GenBank/DDBJ databases">
        <title>Genome sequence of Adhaeribacter sp. M2.</title>
        <authorList>
            <person name="Srinivasan S."/>
        </authorList>
    </citation>
    <scope>NUCLEOTIDE SEQUENCE [LARGE SCALE GENOMIC DNA]</scope>
    <source>
        <strain evidence="9 10">M2</strain>
    </source>
</reference>
<feature type="transmembrane region" description="Helical" evidence="6">
    <location>
        <begin position="336"/>
        <end position="359"/>
    </location>
</feature>
<dbReference type="Pfam" id="PF02687">
    <property type="entry name" value="FtsX"/>
    <property type="match status" value="2"/>
</dbReference>
<feature type="transmembrane region" description="Helical" evidence="6">
    <location>
        <begin position="21"/>
        <end position="41"/>
    </location>
</feature>
<dbReference type="InterPro" id="IPR025857">
    <property type="entry name" value="MacB_PCD"/>
</dbReference>
<dbReference type="InterPro" id="IPR003838">
    <property type="entry name" value="ABC3_permease_C"/>
</dbReference>
<dbReference type="Pfam" id="PF12704">
    <property type="entry name" value="MacB_PCD"/>
    <property type="match status" value="1"/>
</dbReference>
<dbReference type="PANTHER" id="PTHR30572:SF18">
    <property type="entry name" value="ABC-TYPE MACROLIDE FAMILY EXPORT SYSTEM PERMEASE COMPONENT 2"/>
    <property type="match status" value="1"/>
</dbReference>
<keyword evidence="4 6" id="KW-1133">Transmembrane helix</keyword>
<feature type="transmembrane region" description="Helical" evidence="6">
    <location>
        <begin position="379"/>
        <end position="404"/>
    </location>
</feature>
<dbReference type="GO" id="GO:0005886">
    <property type="term" value="C:plasma membrane"/>
    <property type="evidence" value="ECO:0007669"/>
    <property type="project" value="UniProtKB-SubCell"/>
</dbReference>
<keyword evidence="10" id="KW-1185">Reference proteome</keyword>
<dbReference type="Proteomes" id="UP000326570">
    <property type="component" value="Unassembled WGS sequence"/>
</dbReference>
<dbReference type="EMBL" id="VTWT01000003">
    <property type="protein sequence ID" value="KAA9340183.1"/>
    <property type="molecule type" value="Genomic_DNA"/>
</dbReference>
<keyword evidence="3 6" id="KW-0812">Transmembrane</keyword>
<dbReference type="PANTHER" id="PTHR30572">
    <property type="entry name" value="MEMBRANE COMPONENT OF TRANSPORTER-RELATED"/>
    <property type="match status" value="1"/>
</dbReference>
<feature type="transmembrane region" description="Helical" evidence="6">
    <location>
        <begin position="286"/>
        <end position="308"/>
    </location>
</feature>
<evidence type="ECO:0000256" key="4">
    <source>
        <dbReference type="ARBA" id="ARBA00022989"/>
    </source>
</evidence>
<evidence type="ECO:0000256" key="5">
    <source>
        <dbReference type="ARBA" id="ARBA00023136"/>
    </source>
</evidence>
<feature type="domain" description="MacB-like periplasmic core" evidence="8">
    <location>
        <begin position="20"/>
        <end position="241"/>
    </location>
</feature>
<dbReference type="RefSeq" id="WP_150903256.1">
    <property type="nucleotide sequence ID" value="NZ_VTWT01000003.1"/>
</dbReference>
<feature type="transmembrane region" description="Helical" evidence="6">
    <location>
        <begin position="425"/>
        <end position="448"/>
    </location>
</feature>
<gene>
    <name evidence="9" type="ORF">F0P94_07495</name>
</gene>
<feature type="transmembrane region" description="Helical" evidence="6">
    <location>
        <begin position="734"/>
        <end position="754"/>
    </location>
</feature>
<dbReference type="AlphaFoldDB" id="A0A5N1J6F0"/>
<evidence type="ECO:0000313" key="9">
    <source>
        <dbReference type="EMBL" id="KAA9340183.1"/>
    </source>
</evidence>
<evidence type="ECO:0000256" key="3">
    <source>
        <dbReference type="ARBA" id="ARBA00022692"/>
    </source>
</evidence>
<keyword evidence="2" id="KW-1003">Cell membrane</keyword>
<feature type="domain" description="ABC3 transporter permease C-terminal" evidence="7">
    <location>
        <begin position="683"/>
        <end position="795"/>
    </location>
</feature>